<name>A0ABR2MDF3_9ASPA</name>
<evidence type="ECO:0000313" key="2">
    <source>
        <dbReference type="Proteomes" id="UP001412067"/>
    </source>
</evidence>
<comment type="caution">
    <text evidence="1">The sequence shown here is derived from an EMBL/GenBank/DDBJ whole genome shotgun (WGS) entry which is preliminary data.</text>
</comment>
<evidence type="ECO:0000313" key="1">
    <source>
        <dbReference type="EMBL" id="KAK8962028.1"/>
    </source>
</evidence>
<gene>
    <name evidence="1" type="ORF">KSP40_PGU011744</name>
</gene>
<dbReference type="Proteomes" id="UP001412067">
    <property type="component" value="Unassembled WGS sequence"/>
</dbReference>
<dbReference type="EMBL" id="JBBWWR010000009">
    <property type="protein sequence ID" value="KAK8962028.1"/>
    <property type="molecule type" value="Genomic_DNA"/>
</dbReference>
<keyword evidence="2" id="KW-1185">Reference proteome</keyword>
<reference evidence="1 2" key="1">
    <citation type="journal article" date="2022" name="Nat. Plants">
        <title>Genomes of leafy and leafless Platanthera orchids illuminate the evolution of mycoheterotrophy.</title>
        <authorList>
            <person name="Li M.H."/>
            <person name="Liu K.W."/>
            <person name="Li Z."/>
            <person name="Lu H.C."/>
            <person name="Ye Q.L."/>
            <person name="Zhang D."/>
            <person name="Wang J.Y."/>
            <person name="Li Y.F."/>
            <person name="Zhong Z.M."/>
            <person name="Liu X."/>
            <person name="Yu X."/>
            <person name="Liu D.K."/>
            <person name="Tu X.D."/>
            <person name="Liu B."/>
            <person name="Hao Y."/>
            <person name="Liao X.Y."/>
            <person name="Jiang Y.T."/>
            <person name="Sun W.H."/>
            <person name="Chen J."/>
            <person name="Chen Y.Q."/>
            <person name="Ai Y."/>
            <person name="Zhai J.W."/>
            <person name="Wu S.S."/>
            <person name="Zhou Z."/>
            <person name="Hsiao Y.Y."/>
            <person name="Wu W.L."/>
            <person name="Chen Y.Y."/>
            <person name="Lin Y.F."/>
            <person name="Hsu J.L."/>
            <person name="Li C.Y."/>
            <person name="Wang Z.W."/>
            <person name="Zhao X."/>
            <person name="Zhong W.Y."/>
            <person name="Ma X.K."/>
            <person name="Ma L."/>
            <person name="Huang J."/>
            <person name="Chen G.Z."/>
            <person name="Huang M.Z."/>
            <person name="Huang L."/>
            <person name="Peng D.H."/>
            <person name="Luo Y.B."/>
            <person name="Zou S.Q."/>
            <person name="Chen S.P."/>
            <person name="Lan S."/>
            <person name="Tsai W.C."/>
            <person name="Van de Peer Y."/>
            <person name="Liu Z.J."/>
        </authorList>
    </citation>
    <scope>NUCLEOTIDE SEQUENCE [LARGE SCALE GENOMIC DNA]</scope>
    <source>
        <strain evidence="1">Lor288</strain>
    </source>
</reference>
<protein>
    <submittedName>
        <fullName evidence="1">Uncharacterized protein</fullName>
    </submittedName>
</protein>
<proteinExistence type="predicted"/>
<accession>A0ABR2MDF3</accession>
<organism evidence="1 2">
    <name type="scientific">Platanthera guangdongensis</name>
    <dbReference type="NCBI Taxonomy" id="2320717"/>
    <lineage>
        <taxon>Eukaryota</taxon>
        <taxon>Viridiplantae</taxon>
        <taxon>Streptophyta</taxon>
        <taxon>Embryophyta</taxon>
        <taxon>Tracheophyta</taxon>
        <taxon>Spermatophyta</taxon>
        <taxon>Magnoliopsida</taxon>
        <taxon>Liliopsida</taxon>
        <taxon>Asparagales</taxon>
        <taxon>Orchidaceae</taxon>
        <taxon>Orchidoideae</taxon>
        <taxon>Orchideae</taxon>
        <taxon>Orchidinae</taxon>
        <taxon>Platanthera</taxon>
    </lineage>
</organism>
<sequence length="82" mass="9534">MLPYVQSLVLEVVAEDMSFDRQQVILVFDTDVTFDDLTSCLQMLSWENLPIVKNQEVYRMSSLCSIQQKLDRGNYDQLEALI</sequence>